<dbReference type="Proteomes" id="UP000245390">
    <property type="component" value="Unassembled WGS sequence"/>
</dbReference>
<dbReference type="InterPro" id="IPR023214">
    <property type="entry name" value="HAD_sf"/>
</dbReference>
<evidence type="ECO:0000256" key="1">
    <source>
        <dbReference type="ARBA" id="ARBA00000830"/>
    </source>
</evidence>
<dbReference type="Pfam" id="PF13419">
    <property type="entry name" value="HAD_2"/>
    <property type="match status" value="1"/>
</dbReference>
<gene>
    <name evidence="5" type="ORF">C8D95_11171</name>
</gene>
<accession>A0A316G3Y7</accession>
<dbReference type="EMBL" id="QGGV01000011">
    <property type="protein sequence ID" value="PWK54636.1"/>
    <property type="molecule type" value="Genomic_DNA"/>
</dbReference>
<dbReference type="InterPro" id="IPR050155">
    <property type="entry name" value="HAD-like_hydrolase_sf"/>
</dbReference>
<dbReference type="AlphaFoldDB" id="A0A316G3Y7"/>
<sequence length="217" mass="22925">MSARIVFDLDGTLIDSARDIQGIANAALKSVGAAPVTLEETHGFIGEGIHVFVAKMRAARGIPDSEQERLLADVVSRYDDAVTLTEVYPGVRDMLATLSSHHQLGICTNKLRSPCMAVLAHLGMGELFGTVWGGDNPLGRKPDPAPLLAAFADLGEGPCLYVGDSEVDAETAQRAGVPFLLFTGGYRRTPVESIPHAAAFDHHAELPAIVEGLLASA</sequence>
<dbReference type="NCBIfam" id="TIGR01549">
    <property type="entry name" value="HAD-SF-IA-v1"/>
    <property type="match status" value="1"/>
</dbReference>
<dbReference type="SUPFAM" id="SSF56784">
    <property type="entry name" value="HAD-like"/>
    <property type="match status" value="1"/>
</dbReference>
<dbReference type="GO" id="GO:0005829">
    <property type="term" value="C:cytosol"/>
    <property type="evidence" value="ECO:0007669"/>
    <property type="project" value="TreeGrafter"/>
</dbReference>
<dbReference type="GO" id="GO:0006281">
    <property type="term" value="P:DNA repair"/>
    <property type="evidence" value="ECO:0007669"/>
    <property type="project" value="TreeGrafter"/>
</dbReference>
<dbReference type="Gene3D" id="1.10.150.240">
    <property type="entry name" value="Putative phosphatase, domain 2"/>
    <property type="match status" value="1"/>
</dbReference>
<comment type="pathway">
    <text evidence="2">Organic acid metabolism; glycolate biosynthesis; glycolate from 2-phosphoglycolate: step 1/1.</text>
</comment>
<dbReference type="Gene3D" id="3.40.50.1000">
    <property type="entry name" value="HAD superfamily/HAD-like"/>
    <property type="match status" value="1"/>
</dbReference>
<protein>
    <recommendedName>
        <fullName evidence="4">phosphoglycolate phosphatase</fullName>
        <ecNumber evidence="4">3.1.3.18</ecNumber>
    </recommendedName>
</protein>
<dbReference type="SFLD" id="SFLDS00003">
    <property type="entry name" value="Haloacid_Dehalogenase"/>
    <property type="match status" value="1"/>
</dbReference>
<name>A0A316G3Y7_9RHOB</name>
<proteinExistence type="inferred from homology"/>
<evidence type="ECO:0000313" key="5">
    <source>
        <dbReference type="EMBL" id="PWK54636.1"/>
    </source>
</evidence>
<dbReference type="InterPro" id="IPR023198">
    <property type="entry name" value="PGP-like_dom2"/>
</dbReference>
<dbReference type="InterPro" id="IPR036412">
    <property type="entry name" value="HAD-like_sf"/>
</dbReference>
<comment type="caution">
    <text evidence="5">The sequence shown here is derived from an EMBL/GenBank/DDBJ whole genome shotgun (WGS) entry which is preliminary data.</text>
</comment>
<dbReference type="KEGG" id="salo:EF888_14455"/>
<dbReference type="OrthoDB" id="9793014at2"/>
<dbReference type="InterPro" id="IPR041492">
    <property type="entry name" value="HAD_2"/>
</dbReference>
<dbReference type="SFLD" id="SFLDG01129">
    <property type="entry name" value="C1.5:_HAD__Beta-PGM__Phosphata"/>
    <property type="match status" value="1"/>
</dbReference>
<evidence type="ECO:0000256" key="2">
    <source>
        <dbReference type="ARBA" id="ARBA00004818"/>
    </source>
</evidence>
<dbReference type="PANTHER" id="PTHR43434:SF1">
    <property type="entry name" value="PHOSPHOGLYCOLATE PHOSPHATASE"/>
    <property type="match status" value="1"/>
</dbReference>
<evidence type="ECO:0000256" key="3">
    <source>
        <dbReference type="ARBA" id="ARBA00006171"/>
    </source>
</evidence>
<dbReference type="GO" id="GO:0008967">
    <property type="term" value="F:phosphoglycolate phosphatase activity"/>
    <property type="evidence" value="ECO:0007669"/>
    <property type="project" value="UniProtKB-EC"/>
</dbReference>
<evidence type="ECO:0000256" key="4">
    <source>
        <dbReference type="ARBA" id="ARBA00013078"/>
    </source>
</evidence>
<dbReference type="EC" id="3.1.3.18" evidence="4"/>
<comment type="similarity">
    <text evidence="3">Belongs to the HAD-like hydrolase superfamily. CbbY/CbbZ/Gph/YieH family.</text>
</comment>
<dbReference type="RefSeq" id="WP_109760742.1">
    <property type="nucleotide sequence ID" value="NZ_CP034588.1"/>
</dbReference>
<dbReference type="PANTHER" id="PTHR43434">
    <property type="entry name" value="PHOSPHOGLYCOLATE PHOSPHATASE"/>
    <property type="match status" value="1"/>
</dbReference>
<comment type="catalytic activity">
    <reaction evidence="1">
        <text>2-phosphoglycolate + H2O = glycolate + phosphate</text>
        <dbReference type="Rhea" id="RHEA:14369"/>
        <dbReference type="ChEBI" id="CHEBI:15377"/>
        <dbReference type="ChEBI" id="CHEBI:29805"/>
        <dbReference type="ChEBI" id="CHEBI:43474"/>
        <dbReference type="ChEBI" id="CHEBI:58033"/>
        <dbReference type="EC" id="3.1.3.18"/>
    </reaction>
</comment>
<dbReference type="InterPro" id="IPR006439">
    <property type="entry name" value="HAD-SF_hydro_IA"/>
</dbReference>
<keyword evidence="6" id="KW-1185">Reference proteome</keyword>
<evidence type="ECO:0000313" key="6">
    <source>
        <dbReference type="Proteomes" id="UP000245390"/>
    </source>
</evidence>
<reference evidence="5 6" key="1">
    <citation type="submission" date="2018-05" db="EMBL/GenBank/DDBJ databases">
        <title>Genomic Encyclopedia of Type Strains, Phase IV (KMG-IV): sequencing the most valuable type-strain genomes for metagenomic binning, comparative biology and taxonomic classification.</title>
        <authorList>
            <person name="Goeker M."/>
        </authorList>
    </citation>
    <scope>NUCLEOTIDE SEQUENCE [LARGE SCALE GENOMIC DNA]</scope>
    <source>
        <strain evidence="5 6">DSM 103371</strain>
    </source>
</reference>
<organism evidence="5 6">
    <name type="scientific">Silicimonas algicola</name>
    <dbReference type="NCBI Taxonomy" id="1826607"/>
    <lineage>
        <taxon>Bacteria</taxon>
        <taxon>Pseudomonadati</taxon>
        <taxon>Pseudomonadota</taxon>
        <taxon>Alphaproteobacteria</taxon>
        <taxon>Rhodobacterales</taxon>
        <taxon>Paracoccaceae</taxon>
    </lineage>
</organism>